<name>A0A6N2ZPA6_9FIRM</name>
<evidence type="ECO:0000313" key="3">
    <source>
        <dbReference type="EMBL" id="VYT79887.1"/>
    </source>
</evidence>
<dbReference type="InterPro" id="IPR052399">
    <property type="entry name" value="Phage_Baseplate_Assmbl_Protein"/>
</dbReference>
<dbReference type="Pfam" id="PF26078">
    <property type="entry name" value="Baseplate_J_M"/>
    <property type="match status" value="1"/>
</dbReference>
<dbReference type="EMBL" id="CACRUN010000008">
    <property type="protein sequence ID" value="VYT79887.1"/>
    <property type="molecule type" value="Genomic_DNA"/>
</dbReference>
<dbReference type="PANTHER" id="PTHR37829:SF3">
    <property type="entry name" value="PROTEIN JAYE-RELATED"/>
    <property type="match status" value="1"/>
</dbReference>
<evidence type="ECO:0000259" key="2">
    <source>
        <dbReference type="Pfam" id="PF26078"/>
    </source>
</evidence>
<dbReference type="PANTHER" id="PTHR37829">
    <property type="entry name" value="PHAGE-LIKE ELEMENT PBSX PROTEIN XKDT"/>
    <property type="match status" value="1"/>
</dbReference>
<reference evidence="3" key="1">
    <citation type="submission" date="2019-11" db="EMBL/GenBank/DDBJ databases">
        <authorList>
            <person name="Feng L."/>
        </authorList>
    </citation>
    <scope>NUCLEOTIDE SEQUENCE</scope>
    <source>
        <strain evidence="3">VatypicaLFYP47</strain>
    </source>
</reference>
<dbReference type="InterPro" id="IPR058531">
    <property type="entry name" value="Baseplate_J_M"/>
</dbReference>
<accession>A0A6N2ZPA6</accession>
<feature type="domain" description="Baseplate protein J-like barrel" evidence="1">
    <location>
        <begin position="90"/>
        <end position="170"/>
    </location>
</feature>
<protein>
    <submittedName>
        <fullName evidence="3">Baseplate J-like protein</fullName>
    </submittedName>
</protein>
<dbReference type="Pfam" id="PF04865">
    <property type="entry name" value="Baseplate_J"/>
    <property type="match status" value="1"/>
</dbReference>
<feature type="domain" description="Baseplate J-like central" evidence="2">
    <location>
        <begin position="191"/>
        <end position="261"/>
    </location>
</feature>
<dbReference type="RefSeq" id="WP_156717767.1">
    <property type="nucleotide sequence ID" value="NZ_CACRUN010000008.1"/>
</dbReference>
<proteinExistence type="predicted"/>
<dbReference type="InterPro" id="IPR006949">
    <property type="entry name" value="Barrel_Baseplate_J-like"/>
</dbReference>
<evidence type="ECO:0000259" key="1">
    <source>
        <dbReference type="Pfam" id="PF04865"/>
    </source>
</evidence>
<dbReference type="AlphaFoldDB" id="A0A6N2ZPA6"/>
<organism evidence="3">
    <name type="scientific">Veillonella atypica</name>
    <dbReference type="NCBI Taxonomy" id="39777"/>
    <lineage>
        <taxon>Bacteria</taxon>
        <taxon>Bacillati</taxon>
        <taxon>Bacillota</taxon>
        <taxon>Negativicutes</taxon>
        <taxon>Veillonellales</taxon>
        <taxon>Veillonellaceae</taxon>
        <taxon>Veillonella</taxon>
    </lineage>
</organism>
<gene>
    <name evidence="3" type="ORF">VALFYP47_00866</name>
</gene>
<sequence>MLEPQSKQDVLGRLLADFKKIDKEGLSIHEGTFVFDTLSSNAVEFEKSYAEMQLILDAAFPQTAWGEYLTRHAESHGVFRKSATQANVMLTITGTANTVVPKGSLFGTDNDETFRTTIEITLGETGSGKVLAVSELTGKSLNVGANTITEIVGGIYGVSTVNNEAAAYDGYDEETDAELLDRLLLKVRKPATSGNAYHYEQWARLVNGVFLVKVIPLWNGPGTVKVIIINNERESASTELIEKVKTVIAENAPIGATVTVVTPTILDINIELTVTKGKAEIEAIKKVLNEEFKKQIFNGTYVSYANIGKAILANKETGVLDYRELKVNNGVTNIGITNEQLPTVKEVIVHE</sequence>